<dbReference type="OrthoDB" id="2363925at2"/>
<dbReference type="NCBIfam" id="NF047843">
    <property type="entry name" value="MST_Rv0443"/>
    <property type="match status" value="1"/>
</dbReference>
<dbReference type="InterPro" id="IPR034660">
    <property type="entry name" value="DinB/YfiT-like"/>
</dbReference>
<evidence type="ECO:0000313" key="2">
    <source>
        <dbReference type="Proteomes" id="UP000276055"/>
    </source>
</evidence>
<organism evidence="1 2">
    <name type="scientific">Arthrobacter oryzae</name>
    <dbReference type="NCBI Taxonomy" id="409290"/>
    <lineage>
        <taxon>Bacteria</taxon>
        <taxon>Bacillati</taxon>
        <taxon>Actinomycetota</taxon>
        <taxon>Actinomycetes</taxon>
        <taxon>Micrococcales</taxon>
        <taxon>Micrococcaceae</taxon>
        <taxon>Arthrobacter</taxon>
    </lineage>
</organism>
<dbReference type="InterPro" id="IPR007061">
    <property type="entry name" value="MST-like"/>
</dbReference>
<comment type="caution">
    <text evidence="1">The sequence shown here is derived from an EMBL/GenBank/DDBJ whole genome shotgun (WGS) entry which is preliminary data.</text>
</comment>
<reference evidence="1 2" key="1">
    <citation type="submission" date="2018-10" db="EMBL/GenBank/DDBJ databases">
        <title>Genomic Encyclopedia of Type Strains, Phase IV (KMG-IV): sequencing the most valuable type-strain genomes for metagenomic binning, comparative biology and taxonomic classification.</title>
        <authorList>
            <person name="Goeker M."/>
        </authorList>
    </citation>
    <scope>NUCLEOTIDE SEQUENCE [LARGE SCALE GENOMIC DNA]</scope>
    <source>
        <strain evidence="1 2">DSM 25586</strain>
    </source>
</reference>
<dbReference type="EMBL" id="RBIR01000001">
    <property type="protein sequence ID" value="RKR29909.1"/>
    <property type="molecule type" value="Genomic_DNA"/>
</dbReference>
<dbReference type="RefSeq" id="WP_120950046.1">
    <property type="nucleotide sequence ID" value="NZ_RBIR01000001.1"/>
</dbReference>
<accession>A0A495FMZ2</accession>
<dbReference type="Gene3D" id="1.20.120.450">
    <property type="entry name" value="dinb family like domain"/>
    <property type="match status" value="1"/>
</dbReference>
<evidence type="ECO:0000313" key="1">
    <source>
        <dbReference type="EMBL" id="RKR29909.1"/>
    </source>
</evidence>
<sequence>MKANELLLDAFGRIHEAVTDALDGVDDPALLRRPAGNGNSMAWLIWHLSRVEDAQLASAAGLEQVWTSQGFAGRFNLPLPQRDTGYGHSSSQVDAVQAPPELLLGYYDAVHRQTVGFLQDLRDDDFDRVVDTRWDPPVTLGVRLVSIIADCLQHVGQAAYARGLKSAHAGS</sequence>
<name>A0A495FMZ2_9MICC</name>
<dbReference type="Proteomes" id="UP000276055">
    <property type="component" value="Unassembled WGS sequence"/>
</dbReference>
<protein>
    <submittedName>
        <fullName evidence="1">Uncharacterized protein DUF664</fullName>
    </submittedName>
</protein>
<dbReference type="AlphaFoldDB" id="A0A495FMZ2"/>
<dbReference type="SUPFAM" id="SSF109854">
    <property type="entry name" value="DinB/YfiT-like putative metalloenzymes"/>
    <property type="match status" value="1"/>
</dbReference>
<dbReference type="Pfam" id="PF04978">
    <property type="entry name" value="MST"/>
    <property type="match status" value="1"/>
</dbReference>
<proteinExistence type="predicted"/>
<gene>
    <name evidence="1" type="ORF">C8D78_0225</name>
</gene>